<dbReference type="InterPro" id="IPR036770">
    <property type="entry name" value="Ankyrin_rpt-contain_sf"/>
</dbReference>
<gene>
    <name evidence="1" type="ORF">OCBIM_22022135mg</name>
</gene>
<protein>
    <submittedName>
        <fullName evidence="1">Uncharacterized protein</fullName>
    </submittedName>
</protein>
<dbReference type="AlphaFoldDB" id="A0A0L8H568"/>
<dbReference type="OrthoDB" id="6109495at2759"/>
<accession>A0A0L8H568</accession>
<dbReference type="InterPro" id="IPR002110">
    <property type="entry name" value="Ankyrin_rpt"/>
</dbReference>
<feature type="non-terminal residue" evidence="1">
    <location>
        <position position="1"/>
    </location>
</feature>
<proteinExistence type="predicted"/>
<dbReference type="SUPFAM" id="SSF48403">
    <property type="entry name" value="Ankyrin repeat"/>
    <property type="match status" value="1"/>
</dbReference>
<sequence length="89" mass="9619">ADAEIRNNCGQTALLVSLWEGSINTAEFLIESNCDLEVIDLNGHSALYAAIHSELLPDKDIAKRLVKAGKYSDVLGMNVGTYDTANMCC</sequence>
<evidence type="ECO:0000313" key="1">
    <source>
        <dbReference type="EMBL" id="KOF84423.1"/>
    </source>
</evidence>
<reference evidence="1" key="1">
    <citation type="submission" date="2015-07" db="EMBL/GenBank/DDBJ databases">
        <title>MeaNS - Measles Nucleotide Surveillance Program.</title>
        <authorList>
            <person name="Tran T."/>
            <person name="Druce J."/>
        </authorList>
    </citation>
    <scope>NUCLEOTIDE SEQUENCE</scope>
    <source>
        <strain evidence="1">UCB-OBI-ISO-001</strain>
        <tissue evidence="1">Gonad</tissue>
    </source>
</reference>
<name>A0A0L8H568_OCTBM</name>
<organism evidence="1">
    <name type="scientific">Octopus bimaculoides</name>
    <name type="common">California two-spotted octopus</name>
    <dbReference type="NCBI Taxonomy" id="37653"/>
    <lineage>
        <taxon>Eukaryota</taxon>
        <taxon>Metazoa</taxon>
        <taxon>Spiralia</taxon>
        <taxon>Lophotrochozoa</taxon>
        <taxon>Mollusca</taxon>
        <taxon>Cephalopoda</taxon>
        <taxon>Coleoidea</taxon>
        <taxon>Octopodiformes</taxon>
        <taxon>Octopoda</taxon>
        <taxon>Incirrata</taxon>
        <taxon>Octopodidae</taxon>
        <taxon>Octopus</taxon>
    </lineage>
</organism>
<dbReference type="EMBL" id="KQ419175">
    <property type="protein sequence ID" value="KOF84423.1"/>
    <property type="molecule type" value="Genomic_DNA"/>
</dbReference>
<dbReference type="Gene3D" id="1.25.40.20">
    <property type="entry name" value="Ankyrin repeat-containing domain"/>
    <property type="match status" value="1"/>
</dbReference>
<dbReference type="Pfam" id="PF12796">
    <property type="entry name" value="Ank_2"/>
    <property type="match status" value="1"/>
</dbReference>